<dbReference type="PROSITE" id="PS50928">
    <property type="entry name" value="ABC_TM1"/>
    <property type="match status" value="1"/>
</dbReference>
<dbReference type="Proteomes" id="UP000249364">
    <property type="component" value="Unassembled WGS sequence"/>
</dbReference>
<feature type="transmembrane region" description="Helical" evidence="7">
    <location>
        <begin position="82"/>
        <end position="106"/>
    </location>
</feature>
<accession>A0A2W7PKB3</accession>
<feature type="transmembrane region" description="Helical" evidence="7">
    <location>
        <begin position="203"/>
        <end position="225"/>
    </location>
</feature>
<name>A0A2W7PKB3_9RHOB</name>
<comment type="caution">
    <text evidence="9">The sequence shown here is derived from an EMBL/GenBank/DDBJ whole genome shotgun (WGS) entry which is preliminary data.</text>
</comment>
<evidence type="ECO:0000259" key="8">
    <source>
        <dbReference type="PROSITE" id="PS50928"/>
    </source>
</evidence>
<dbReference type="AlphaFoldDB" id="A0A2W7PKB3"/>
<comment type="subcellular location">
    <subcellularLocation>
        <location evidence="1 7">Cell membrane</location>
        <topology evidence="1 7">Multi-pass membrane protein</topology>
    </subcellularLocation>
</comment>
<feature type="domain" description="ABC transmembrane type-1" evidence="8">
    <location>
        <begin position="79"/>
        <end position="255"/>
    </location>
</feature>
<evidence type="ECO:0000256" key="7">
    <source>
        <dbReference type="RuleBase" id="RU363032"/>
    </source>
</evidence>
<keyword evidence="2 7" id="KW-0813">Transport</keyword>
<evidence type="ECO:0000256" key="5">
    <source>
        <dbReference type="ARBA" id="ARBA00022989"/>
    </source>
</evidence>
<evidence type="ECO:0000256" key="3">
    <source>
        <dbReference type="ARBA" id="ARBA00022475"/>
    </source>
</evidence>
<dbReference type="PANTHER" id="PTHR30151:SF0">
    <property type="entry name" value="ABC TRANSPORTER PERMEASE PROTEIN MJ0413-RELATED"/>
    <property type="match status" value="1"/>
</dbReference>
<evidence type="ECO:0000256" key="2">
    <source>
        <dbReference type="ARBA" id="ARBA00022448"/>
    </source>
</evidence>
<dbReference type="InterPro" id="IPR035906">
    <property type="entry name" value="MetI-like_sf"/>
</dbReference>
<dbReference type="EMBL" id="QKZQ01000030">
    <property type="protein sequence ID" value="PZX36704.1"/>
    <property type="molecule type" value="Genomic_DNA"/>
</dbReference>
<proteinExistence type="inferred from homology"/>
<evidence type="ECO:0000256" key="4">
    <source>
        <dbReference type="ARBA" id="ARBA00022692"/>
    </source>
</evidence>
<evidence type="ECO:0000313" key="10">
    <source>
        <dbReference type="Proteomes" id="UP000249364"/>
    </source>
</evidence>
<evidence type="ECO:0000256" key="6">
    <source>
        <dbReference type="ARBA" id="ARBA00023136"/>
    </source>
</evidence>
<feature type="transmembrane region" description="Helical" evidence="7">
    <location>
        <begin position="113"/>
        <end position="135"/>
    </location>
</feature>
<dbReference type="PANTHER" id="PTHR30151">
    <property type="entry name" value="ALKANE SULFONATE ABC TRANSPORTER-RELATED, MEMBRANE SUBUNIT"/>
    <property type="match status" value="1"/>
</dbReference>
<keyword evidence="6 7" id="KW-0472">Membrane</keyword>
<keyword evidence="5 7" id="KW-1133">Transmembrane helix</keyword>
<dbReference type="CDD" id="cd06261">
    <property type="entry name" value="TM_PBP2"/>
    <property type="match status" value="1"/>
</dbReference>
<dbReference type="SUPFAM" id="SSF161098">
    <property type="entry name" value="MetI-like"/>
    <property type="match status" value="1"/>
</dbReference>
<keyword evidence="4 7" id="KW-0812">Transmembrane</keyword>
<dbReference type="Pfam" id="PF00528">
    <property type="entry name" value="BPD_transp_1"/>
    <property type="match status" value="1"/>
</dbReference>
<feature type="transmembrane region" description="Helical" evidence="7">
    <location>
        <begin position="237"/>
        <end position="255"/>
    </location>
</feature>
<organism evidence="9 10">
    <name type="scientific">Roseinatronobacter thiooxidans</name>
    <dbReference type="NCBI Taxonomy" id="121821"/>
    <lineage>
        <taxon>Bacteria</taxon>
        <taxon>Pseudomonadati</taxon>
        <taxon>Pseudomonadota</taxon>
        <taxon>Alphaproteobacteria</taxon>
        <taxon>Rhodobacterales</taxon>
        <taxon>Paracoccaceae</taxon>
        <taxon>Roseinatronobacter</taxon>
    </lineage>
</organism>
<comment type="similarity">
    <text evidence="7">Belongs to the binding-protein-dependent transport system permease family.</text>
</comment>
<dbReference type="OrthoDB" id="258894at2"/>
<evidence type="ECO:0000313" key="9">
    <source>
        <dbReference type="EMBL" id="PZX36704.1"/>
    </source>
</evidence>
<dbReference type="InterPro" id="IPR000515">
    <property type="entry name" value="MetI-like"/>
</dbReference>
<dbReference type="RefSeq" id="WP_111361460.1">
    <property type="nucleotide sequence ID" value="NZ_QKZQ01000030.1"/>
</dbReference>
<dbReference type="GO" id="GO:0005886">
    <property type="term" value="C:plasma membrane"/>
    <property type="evidence" value="ECO:0007669"/>
    <property type="project" value="UniProtKB-SubCell"/>
</dbReference>
<protein>
    <submittedName>
        <fullName evidence="9">NitT/TauT family transport system permease protein</fullName>
    </submittedName>
</protein>
<sequence length="270" mass="29918">MRLINSKPSRPVALLLAALPFVVVCVIYSISSELRLAVNPQDRLLPAPATIWDTAIRLFTEPERRSGQILLWRDTGASLFRLLSGVAIAAALSLVLGVLIGLLPYMRRTLSDFVAVLSMVPPLALLPILFIMFGLGELSKIVLIVIGTAPVMTRDMAQRVIEIPREQIIKAQTLGASSLVIALRVVLPQILPRLISNVRLSLGTAWLFLIAAEAVASELGLGYRIFLVRRFLAMDIILTYVIWITLLAFLLDWMLRALSRRAFRWAEASL</sequence>
<keyword evidence="10" id="KW-1185">Reference proteome</keyword>
<feature type="transmembrane region" description="Helical" evidence="7">
    <location>
        <begin position="12"/>
        <end position="30"/>
    </location>
</feature>
<dbReference type="GO" id="GO:0055085">
    <property type="term" value="P:transmembrane transport"/>
    <property type="evidence" value="ECO:0007669"/>
    <property type="project" value="InterPro"/>
</dbReference>
<gene>
    <name evidence="9" type="ORF">LY56_03422</name>
</gene>
<dbReference type="Gene3D" id="1.10.3720.10">
    <property type="entry name" value="MetI-like"/>
    <property type="match status" value="1"/>
</dbReference>
<evidence type="ECO:0000256" key="1">
    <source>
        <dbReference type="ARBA" id="ARBA00004651"/>
    </source>
</evidence>
<reference evidence="9 10" key="1">
    <citation type="submission" date="2018-06" db="EMBL/GenBank/DDBJ databases">
        <title>Genomic Encyclopedia of Archaeal and Bacterial Type Strains, Phase II (KMG-II): from individual species to whole genera.</title>
        <authorList>
            <person name="Goeker M."/>
        </authorList>
    </citation>
    <scope>NUCLEOTIDE SEQUENCE [LARGE SCALE GENOMIC DNA]</scope>
    <source>
        <strain evidence="9 10">DSM 13087</strain>
    </source>
</reference>
<keyword evidence="3" id="KW-1003">Cell membrane</keyword>